<feature type="signal peptide" evidence="1">
    <location>
        <begin position="1"/>
        <end position="20"/>
    </location>
</feature>
<dbReference type="PIRSF" id="PIRSF017316">
    <property type="entry name" value="Pesterase_C1039"/>
    <property type="match status" value="1"/>
</dbReference>
<evidence type="ECO:0000256" key="1">
    <source>
        <dbReference type="SAM" id="SignalP"/>
    </source>
</evidence>
<dbReference type="STRING" id="1263082.A0A068S6N0"/>
<dbReference type="Pfam" id="PF21953">
    <property type="entry name" value="NadN_nucleosid_C"/>
    <property type="match status" value="1"/>
</dbReference>
<dbReference type="Gene3D" id="3.90.780.10">
    <property type="entry name" value="5'-Nucleotidase, C-terminal domain"/>
    <property type="match status" value="1"/>
</dbReference>
<dbReference type="AlphaFoldDB" id="A0A068S6N0"/>
<proteinExistence type="predicted"/>
<dbReference type="EMBL" id="CBTN010000042">
    <property type="protein sequence ID" value="CDH56926.1"/>
    <property type="molecule type" value="Genomic_DNA"/>
</dbReference>
<feature type="chain" id="PRO_5001652972" evidence="1">
    <location>
        <begin position="21"/>
        <end position="614"/>
    </location>
</feature>
<dbReference type="OrthoDB" id="7722975at2759"/>
<dbReference type="InterPro" id="IPR036907">
    <property type="entry name" value="5'-Nucleotdase_C_sf"/>
</dbReference>
<dbReference type="GO" id="GO:0016787">
    <property type="term" value="F:hydrolase activity"/>
    <property type="evidence" value="ECO:0007669"/>
    <property type="project" value="InterPro"/>
</dbReference>
<comment type="caution">
    <text evidence="3">The sequence shown here is derived from an EMBL/GenBank/DDBJ whole genome shotgun (WGS) entry which is preliminary data.</text>
</comment>
<dbReference type="GO" id="GO:0005576">
    <property type="term" value="C:extracellular region"/>
    <property type="evidence" value="ECO:0007669"/>
    <property type="project" value="UniProtKB-ARBA"/>
</dbReference>
<evidence type="ECO:0000259" key="2">
    <source>
        <dbReference type="Pfam" id="PF21953"/>
    </source>
</evidence>
<reference evidence="3" key="1">
    <citation type="submission" date="2013-08" db="EMBL/GenBank/DDBJ databases">
        <title>Gene expansion shapes genome architecture in the human pathogen Lichtheimia corymbifera: an evolutionary genomics analysis in the ancient terrestrial Mucorales (Mucoromycotina).</title>
        <authorList>
            <person name="Schwartze V.U."/>
            <person name="Winter S."/>
            <person name="Shelest E."/>
            <person name="Marcet-Houben M."/>
            <person name="Horn F."/>
            <person name="Wehner S."/>
            <person name="Hoffmann K."/>
            <person name="Riege K."/>
            <person name="Sammeth M."/>
            <person name="Nowrousian M."/>
            <person name="Valiante V."/>
            <person name="Linde J."/>
            <person name="Jacobsen I.D."/>
            <person name="Marz M."/>
            <person name="Brakhage A.A."/>
            <person name="Gabaldon T."/>
            <person name="Bocker S."/>
            <person name="Voigt K."/>
        </authorList>
    </citation>
    <scope>NUCLEOTIDE SEQUENCE [LARGE SCALE GENOMIC DNA]</scope>
    <source>
        <strain evidence="3">FSU 9682</strain>
    </source>
</reference>
<dbReference type="VEuPathDB" id="FungiDB:LCOR_07928.1"/>
<dbReference type="InterPro" id="IPR014485">
    <property type="entry name" value="Pesterase_C1039"/>
</dbReference>
<dbReference type="SUPFAM" id="SSF55816">
    <property type="entry name" value="5'-nucleotidase (syn. UDP-sugar hydrolase), C-terminal domain"/>
    <property type="match status" value="1"/>
</dbReference>
<gene>
    <name evidence="3" type="ORF">LCOR_07928.1</name>
</gene>
<dbReference type="InterPro" id="IPR006179">
    <property type="entry name" value="5_nucleotidase/apyrase"/>
</dbReference>
<organism evidence="3 4">
    <name type="scientific">Lichtheimia corymbifera JMRC:FSU:9682</name>
    <dbReference type="NCBI Taxonomy" id="1263082"/>
    <lineage>
        <taxon>Eukaryota</taxon>
        <taxon>Fungi</taxon>
        <taxon>Fungi incertae sedis</taxon>
        <taxon>Mucoromycota</taxon>
        <taxon>Mucoromycotina</taxon>
        <taxon>Mucoromycetes</taxon>
        <taxon>Mucorales</taxon>
        <taxon>Lichtheimiaceae</taxon>
        <taxon>Lichtheimia</taxon>
    </lineage>
</organism>
<feature type="domain" description="Putative 5'-nucleotidase C-terminal" evidence="2">
    <location>
        <begin position="379"/>
        <end position="573"/>
    </location>
</feature>
<dbReference type="Gene3D" id="3.60.21.10">
    <property type="match status" value="1"/>
</dbReference>
<evidence type="ECO:0000313" key="4">
    <source>
        <dbReference type="Proteomes" id="UP000027586"/>
    </source>
</evidence>
<dbReference type="GO" id="GO:0009166">
    <property type="term" value="P:nucleotide catabolic process"/>
    <property type="evidence" value="ECO:0007669"/>
    <property type="project" value="InterPro"/>
</dbReference>
<dbReference type="PANTHER" id="PTHR11575">
    <property type="entry name" value="5'-NUCLEOTIDASE-RELATED"/>
    <property type="match status" value="1"/>
</dbReference>
<dbReference type="FunFam" id="3.60.21.10:FF:000043">
    <property type="entry name" value="Ser/Thr protein phosphatase family"/>
    <property type="match status" value="1"/>
</dbReference>
<dbReference type="Proteomes" id="UP000027586">
    <property type="component" value="Unassembled WGS sequence"/>
</dbReference>
<dbReference type="SUPFAM" id="SSF56300">
    <property type="entry name" value="Metallo-dependent phosphatases"/>
    <property type="match status" value="1"/>
</dbReference>
<accession>A0A068S6N0</accession>
<keyword evidence="1" id="KW-0732">Signal</keyword>
<keyword evidence="4" id="KW-1185">Reference proteome</keyword>
<dbReference type="InterPro" id="IPR029052">
    <property type="entry name" value="Metallo-depent_PP-like"/>
</dbReference>
<dbReference type="InterPro" id="IPR053828">
    <property type="entry name" value="Nucleosidase_C"/>
</dbReference>
<dbReference type="PANTHER" id="PTHR11575:SF22">
    <property type="entry name" value="ADL392WP"/>
    <property type="match status" value="1"/>
</dbReference>
<dbReference type="GO" id="GO:0005829">
    <property type="term" value="C:cytosol"/>
    <property type="evidence" value="ECO:0007669"/>
    <property type="project" value="TreeGrafter"/>
</dbReference>
<sequence>MRLDLSSFFAVGALSLAVSAHPLTRRQQPEAVDTPKLDLEPLSWGDVNFIQTTDTHGWLAGHVLEPSYNGDLGDFYSFVIRMKELAKKKKKDLFVVDCGDTHDGAGLSDVTFPHGLLSQPMLKNIPYDVLAIGNHELYVNEVTEDVYKNFMPHWNGRYLASNVYFKDVNNNKTVPIGNKYTYFEGEFGTKVLAFGFLFDFTGNGNNSIVHKVEDEVKEPWFGEALKSHKPDIIALMGHTGVRFEEFKVALKAIREYYPYLPVAVLGGHVHVRDFAIYDGWAAGIASGRYLETVGFFSLDGVKETNKFIKKHGHHHSHDVPKNLTFHRRYLDQNRNTYLFHSETNEHHFDTELGEKISRNITEWRKNYNVSNRLGCSPQNYYLSAAKLHDNSSIFELMATEVFPRTVADPSRPNPAYVVMNSGGIRYDIYKGPFLEDNVYNVCPFADDWVYVADVPYDAAAKLLDAMNGDSAASNYKRKRDLGGLERALHPLKSHHSEEFQTFLERRADDGDDDSQNVTMIPGYTTVDDMGDDGDDTKHIKVPYYEAPTFVASYLPENKTEVVDVVFITFVQEILLDTLYKSTGKNYTVESYGNPNITSSTMWNKFAQDHWASNC</sequence>
<name>A0A068S6N0_9FUNG</name>
<evidence type="ECO:0000313" key="3">
    <source>
        <dbReference type="EMBL" id="CDH56926.1"/>
    </source>
</evidence>
<protein>
    <submittedName>
        <fullName evidence="3">Ser thr protein phosphatase</fullName>
    </submittedName>
</protein>